<dbReference type="RefSeq" id="WP_266339993.1">
    <property type="nucleotide sequence ID" value="NZ_JAPKNK010000008.1"/>
</dbReference>
<keyword evidence="1" id="KW-1133">Transmembrane helix</keyword>
<feature type="transmembrane region" description="Helical" evidence="1">
    <location>
        <begin position="379"/>
        <end position="401"/>
    </location>
</feature>
<sequence>MSASRTAPSFHRPIRIARPYGLATGLTALTVAVLFLVSSKVLQAAGLPYASAGGSPLAKFHPATFLSLASLAVWAVAIGPGSMLATLAVRRPGLLVFAMAIALLTFQTAIVQKLPISAIADTFVLPLALFVSLSALRAPMMERLVIALHLFFLVNSTLGFAEYFTGWRLTPYYSGGEVITYDWRSTALLGHPLINTLATGLYLLILTGPGGRRFDLPLRTFLLIYNLSAMVTFGGRAATVVVLLLLAARSAWSIAAVLAGRRFRLRDAFAVIVVLTLIATVGSLLVQGGILDTFLSRFEDDSGSAATRIAMFHIFDGMALRDLVFAPDLAHVASNQRRLDLAIGIESFVVAFFAYYGIITTLLFFVGLLFFCSEILRSVGWAGLLPLAYFFLVTSTSTGIANKTTDMALMMTMILILLDRRFIPPSTNEPRAC</sequence>
<comment type="caution">
    <text evidence="2">The sequence shown here is derived from an EMBL/GenBank/DDBJ whole genome shotgun (WGS) entry which is preliminary data.</text>
</comment>
<evidence type="ECO:0000313" key="2">
    <source>
        <dbReference type="EMBL" id="MCX5571023.1"/>
    </source>
</evidence>
<gene>
    <name evidence="2" type="ORF">OSH07_17590</name>
</gene>
<feature type="transmembrane region" description="Helical" evidence="1">
    <location>
        <begin position="240"/>
        <end position="259"/>
    </location>
</feature>
<feature type="transmembrane region" description="Helical" evidence="1">
    <location>
        <begin position="143"/>
        <end position="165"/>
    </location>
</feature>
<feature type="transmembrane region" description="Helical" evidence="1">
    <location>
        <begin position="93"/>
        <end position="110"/>
    </location>
</feature>
<dbReference type="InterPro" id="IPR048041">
    <property type="entry name" value="VpsF-like"/>
</dbReference>
<accession>A0A9X3ILY6</accession>
<dbReference type="AlphaFoldDB" id="A0A9X3ILY6"/>
<name>A0A9X3ILY6_9HYPH</name>
<dbReference type="NCBIfam" id="NF038256">
    <property type="entry name" value="exopoly_VpsF"/>
    <property type="match status" value="1"/>
</dbReference>
<keyword evidence="1" id="KW-0472">Membrane</keyword>
<feature type="transmembrane region" description="Helical" evidence="1">
    <location>
        <begin position="348"/>
        <end position="372"/>
    </location>
</feature>
<feature type="transmembrane region" description="Helical" evidence="1">
    <location>
        <begin position="216"/>
        <end position="234"/>
    </location>
</feature>
<dbReference type="EMBL" id="JAPKNK010000008">
    <property type="protein sequence ID" value="MCX5571023.1"/>
    <property type="molecule type" value="Genomic_DNA"/>
</dbReference>
<evidence type="ECO:0000256" key="1">
    <source>
        <dbReference type="SAM" id="Phobius"/>
    </source>
</evidence>
<proteinExistence type="predicted"/>
<protein>
    <submittedName>
        <fullName evidence="2">VpsF family polysaccharide biosynthesis protein</fullName>
    </submittedName>
</protein>
<evidence type="ECO:0000313" key="3">
    <source>
        <dbReference type="Proteomes" id="UP001144805"/>
    </source>
</evidence>
<feature type="transmembrane region" description="Helical" evidence="1">
    <location>
        <begin position="60"/>
        <end position="81"/>
    </location>
</feature>
<keyword evidence="1" id="KW-0812">Transmembrane</keyword>
<organism evidence="2 3">
    <name type="scientific">Kaistia nematophila</name>
    <dbReference type="NCBI Taxonomy" id="2994654"/>
    <lineage>
        <taxon>Bacteria</taxon>
        <taxon>Pseudomonadati</taxon>
        <taxon>Pseudomonadota</taxon>
        <taxon>Alphaproteobacteria</taxon>
        <taxon>Hyphomicrobiales</taxon>
        <taxon>Kaistiaceae</taxon>
        <taxon>Kaistia</taxon>
    </lineage>
</organism>
<dbReference type="Proteomes" id="UP001144805">
    <property type="component" value="Unassembled WGS sequence"/>
</dbReference>
<feature type="transmembrane region" description="Helical" evidence="1">
    <location>
        <begin position="116"/>
        <end position="136"/>
    </location>
</feature>
<feature type="transmembrane region" description="Helical" evidence="1">
    <location>
        <begin position="268"/>
        <end position="290"/>
    </location>
</feature>
<reference evidence="2" key="1">
    <citation type="submission" date="2022-11" db="EMBL/GenBank/DDBJ databases">
        <title>Biodiversity and phylogenetic relationships of bacteria.</title>
        <authorList>
            <person name="Machado R.A.R."/>
            <person name="Bhat A."/>
            <person name="Loulou A."/>
            <person name="Kallel S."/>
        </authorList>
    </citation>
    <scope>NUCLEOTIDE SEQUENCE</scope>
    <source>
        <strain evidence="2">K-TC2</strain>
    </source>
</reference>
<keyword evidence="3" id="KW-1185">Reference proteome</keyword>
<feature type="transmembrane region" description="Helical" evidence="1">
    <location>
        <begin position="185"/>
        <end position="204"/>
    </location>
</feature>